<evidence type="ECO:0000256" key="1">
    <source>
        <dbReference type="SAM" id="MobiDB-lite"/>
    </source>
</evidence>
<keyword evidence="3" id="KW-1185">Reference proteome</keyword>
<reference evidence="3" key="1">
    <citation type="journal article" date="2019" name="Int. J. Syst. Evol. Microbiol.">
        <title>The Global Catalogue of Microorganisms (GCM) 10K type strain sequencing project: providing services to taxonomists for standard genome sequencing and annotation.</title>
        <authorList>
            <consortium name="The Broad Institute Genomics Platform"/>
            <consortium name="The Broad Institute Genome Sequencing Center for Infectious Disease"/>
            <person name="Wu L."/>
            <person name="Ma J."/>
        </authorList>
    </citation>
    <scope>NUCLEOTIDE SEQUENCE [LARGE SCALE GENOMIC DNA]</scope>
    <source>
        <strain evidence="3">CGMCC 4.7405</strain>
    </source>
</reference>
<evidence type="ECO:0000313" key="3">
    <source>
        <dbReference type="Proteomes" id="UP001595690"/>
    </source>
</evidence>
<organism evidence="2 3">
    <name type="scientific">Lentzea rhizosphaerae</name>
    <dbReference type="NCBI Taxonomy" id="2041025"/>
    <lineage>
        <taxon>Bacteria</taxon>
        <taxon>Bacillati</taxon>
        <taxon>Actinomycetota</taxon>
        <taxon>Actinomycetes</taxon>
        <taxon>Pseudonocardiales</taxon>
        <taxon>Pseudonocardiaceae</taxon>
        <taxon>Lentzea</taxon>
    </lineage>
</organism>
<evidence type="ECO:0000313" key="2">
    <source>
        <dbReference type="EMBL" id="MFC3895464.1"/>
    </source>
</evidence>
<accession>A0ABV8C0N0</accession>
<dbReference type="EMBL" id="JBHRZI010000024">
    <property type="protein sequence ID" value="MFC3895464.1"/>
    <property type="molecule type" value="Genomic_DNA"/>
</dbReference>
<proteinExistence type="predicted"/>
<name>A0ABV8C0N0_9PSEU</name>
<gene>
    <name evidence="2" type="ORF">ACFOWZ_28625</name>
</gene>
<feature type="region of interest" description="Disordered" evidence="1">
    <location>
        <begin position="1"/>
        <end position="22"/>
    </location>
</feature>
<sequence>MTKTAKKKNEVEVREPRPKPRRDVSHVPWRVWVVVWSAISAVTSLAGRGKKH</sequence>
<dbReference type="Proteomes" id="UP001595690">
    <property type="component" value="Unassembled WGS sequence"/>
</dbReference>
<dbReference type="RefSeq" id="WP_156094127.1">
    <property type="nucleotide sequence ID" value="NZ_JBHRZI010000024.1"/>
</dbReference>
<protein>
    <submittedName>
        <fullName evidence="2">Uncharacterized protein</fullName>
    </submittedName>
</protein>
<comment type="caution">
    <text evidence="2">The sequence shown here is derived from an EMBL/GenBank/DDBJ whole genome shotgun (WGS) entry which is preliminary data.</text>
</comment>
<feature type="compositionally biased region" description="Basic and acidic residues" evidence="1">
    <location>
        <begin position="7"/>
        <end position="22"/>
    </location>
</feature>